<dbReference type="InterPro" id="IPR034768">
    <property type="entry name" value="4FE4S_WBL"/>
</dbReference>
<dbReference type="InterPro" id="IPR003482">
    <property type="entry name" value="Whib"/>
</dbReference>
<evidence type="ECO:0000256" key="6">
    <source>
        <dbReference type="ARBA" id="ARBA00023004"/>
    </source>
</evidence>
<reference evidence="15 16" key="1">
    <citation type="submission" date="2024-09" db="EMBL/GenBank/DDBJ databases">
        <authorList>
            <person name="Sun Q."/>
            <person name="Mori K."/>
        </authorList>
    </citation>
    <scope>NUCLEOTIDE SEQUENCE [LARGE SCALE GENOMIC DNA]</scope>
    <source>
        <strain evidence="15 16">JCM 4362</strain>
    </source>
</reference>
<evidence type="ECO:0000256" key="12">
    <source>
        <dbReference type="HAMAP-Rule" id="MF_01479"/>
    </source>
</evidence>
<feature type="region of interest" description="Disordered" evidence="13">
    <location>
        <begin position="97"/>
        <end position="132"/>
    </location>
</feature>
<evidence type="ECO:0000313" key="16">
    <source>
        <dbReference type="Proteomes" id="UP001589718"/>
    </source>
</evidence>
<keyword evidence="8 12" id="KW-0805">Transcription regulation</keyword>
<dbReference type="RefSeq" id="WP_345228902.1">
    <property type="nucleotide sequence ID" value="NZ_BAAAXE010000015.1"/>
</dbReference>
<gene>
    <name evidence="12" type="primary">whiB</name>
    <name evidence="15" type="ORF">ACFFTU_19620</name>
</gene>
<comment type="cofactor">
    <cofactor evidence="12">
        <name>[4Fe-4S] cluster</name>
        <dbReference type="ChEBI" id="CHEBI:49883"/>
    </cofactor>
    <text evidence="12">Binds 1 [4Fe-4S] cluster per subunit. Following nitrosylation of the [4Fe-4S] cluster binds 1 [4Fe-8(NO)] cluster per subunit.</text>
</comment>
<dbReference type="EMBL" id="JBHMCR010000009">
    <property type="protein sequence ID" value="MFB9522159.1"/>
    <property type="molecule type" value="Genomic_DNA"/>
</dbReference>
<dbReference type="Proteomes" id="UP001589718">
    <property type="component" value="Unassembled WGS sequence"/>
</dbReference>
<dbReference type="HAMAP" id="MF_01479">
    <property type="entry name" value="WhiB"/>
    <property type="match status" value="1"/>
</dbReference>
<evidence type="ECO:0000256" key="2">
    <source>
        <dbReference type="ARBA" id="ARBA00006597"/>
    </source>
</evidence>
<evidence type="ECO:0000256" key="10">
    <source>
        <dbReference type="ARBA" id="ARBA00023157"/>
    </source>
</evidence>
<protein>
    <recommendedName>
        <fullName evidence="12">Transcriptional regulator WhiB</fullName>
    </recommendedName>
</protein>
<feature type="domain" description="4Fe-4S Wbl-type" evidence="14">
    <location>
        <begin position="22"/>
        <end position="86"/>
    </location>
</feature>
<comment type="similarity">
    <text evidence="2 12">Belongs to the WhiB family.</text>
</comment>
<feature type="binding site" evidence="12">
    <location>
        <position position="56"/>
    </location>
    <ligand>
        <name>[4Fe-4S] cluster</name>
        <dbReference type="ChEBI" id="CHEBI:49883"/>
    </ligand>
</feature>
<feature type="binding site" evidence="12">
    <location>
        <position position="62"/>
    </location>
    <ligand>
        <name>[4Fe-4S] cluster</name>
        <dbReference type="ChEBI" id="CHEBI:49883"/>
    </ligand>
</feature>
<dbReference type="Pfam" id="PF02467">
    <property type="entry name" value="Whib"/>
    <property type="match status" value="1"/>
</dbReference>
<evidence type="ECO:0000256" key="8">
    <source>
        <dbReference type="ARBA" id="ARBA00023015"/>
    </source>
</evidence>
<evidence type="ECO:0000256" key="7">
    <source>
        <dbReference type="ARBA" id="ARBA00023014"/>
    </source>
</evidence>
<dbReference type="PANTHER" id="PTHR38839">
    <property type="entry name" value="TRANSCRIPTIONAL REGULATOR WHID-RELATED"/>
    <property type="match status" value="1"/>
</dbReference>
<keyword evidence="9 12" id="KW-0238">DNA-binding</keyword>
<organism evidence="15 16">
    <name type="scientific">Streptomyces cremeus</name>
    <dbReference type="NCBI Taxonomy" id="66881"/>
    <lineage>
        <taxon>Bacteria</taxon>
        <taxon>Bacillati</taxon>
        <taxon>Actinomycetota</taxon>
        <taxon>Actinomycetes</taxon>
        <taxon>Kitasatosporales</taxon>
        <taxon>Streptomycetaceae</taxon>
        <taxon>Streptomyces</taxon>
    </lineage>
</organism>
<dbReference type="PANTHER" id="PTHR38839:SF5">
    <property type="entry name" value="TRANSCRIPTIONAL REGULATOR WHID"/>
    <property type="match status" value="1"/>
</dbReference>
<keyword evidence="11 12" id="KW-0804">Transcription</keyword>
<keyword evidence="7 12" id="KW-0411">Iron-sulfur</keyword>
<keyword evidence="4 12" id="KW-0963">Cytoplasm</keyword>
<feature type="binding site" evidence="12">
    <location>
        <position position="53"/>
    </location>
    <ligand>
        <name>[4Fe-4S] cluster</name>
        <dbReference type="ChEBI" id="CHEBI:49883"/>
    </ligand>
</feature>
<feature type="compositionally biased region" description="Gly residues" evidence="13">
    <location>
        <begin position="111"/>
        <end position="120"/>
    </location>
</feature>
<evidence type="ECO:0000313" key="15">
    <source>
        <dbReference type="EMBL" id="MFB9522159.1"/>
    </source>
</evidence>
<accession>A0ABV5PGC2</accession>
<keyword evidence="6 12" id="KW-0408">Iron</keyword>
<name>A0ABV5PGC2_STRCM</name>
<sequence length="132" mass="14109">MADFSRLPGPNADLWDWQLLAACRGVDSSLFFHPEGERGAARSARENSAKEVCMRCPVRAQCAAHALQVREPYGVWGGLTEDEREELMGRARHRLVPAGTATGQKQAPAGAGAGAPVKGGGTERARRVTLAK</sequence>
<evidence type="ECO:0000256" key="1">
    <source>
        <dbReference type="ARBA" id="ARBA00004496"/>
    </source>
</evidence>
<keyword evidence="3 12" id="KW-0004">4Fe-4S</keyword>
<dbReference type="PROSITE" id="PS51674">
    <property type="entry name" value="4FE4S_WBL"/>
    <property type="match status" value="1"/>
</dbReference>
<comment type="PTM">
    <text evidence="12">The Fe-S cluster can be nitrosylated by nitric oxide (NO).</text>
</comment>
<comment type="subcellular location">
    <subcellularLocation>
        <location evidence="1 12">Cytoplasm</location>
    </subcellularLocation>
</comment>
<comment type="function">
    <text evidence="12">Acts as a transcriptional regulator. Probably redox-responsive. The apo- but not holo-form probably binds DNA.</text>
</comment>
<keyword evidence="16" id="KW-1185">Reference proteome</keyword>
<keyword evidence="10 12" id="KW-1015">Disulfide bond</keyword>
<evidence type="ECO:0000256" key="3">
    <source>
        <dbReference type="ARBA" id="ARBA00022485"/>
    </source>
</evidence>
<feature type="binding site" evidence="12">
    <location>
        <position position="23"/>
    </location>
    <ligand>
        <name>[4Fe-4S] cluster</name>
        <dbReference type="ChEBI" id="CHEBI:49883"/>
    </ligand>
</feature>
<evidence type="ECO:0000256" key="4">
    <source>
        <dbReference type="ARBA" id="ARBA00022490"/>
    </source>
</evidence>
<evidence type="ECO:0000256" key="5">
    <source>
        <dbReference type="ARBA" id="ARBA00022723"/>
    </source>
</evidence>
<feature type="compositionally biased region" description="Low complexity" evidence="13">
    <location>
        <begin position="98"/>
        <end position="110"/>
    </location>
</feature>
<evidence type="ECO:0000256" key="13">
    <source>
        <dbReference type="SAM" id="MobiDB-lite"/>
    </source>
</evidence>
<comment type="caution">
    <text evidence="15">The sequence shown here is derived from an EMBL/GenBank/DDBJ whole genome shotgun (WGS) entry which is preliminary data.</text>
</comment>
<evidence type="ECO:0000256" key="11">
    <source>
        <dbReference type="ARBA" id="ARBA00023163"/>
    </source>
</evidence>
<evidence type="ECO:0000259" key="14">
    <source>
        <dbReference type="PROSITE" id="PS51674"/>
    </source>
</evidence>
<proteinExistence type="inferred from homology"/>
<keyword evidence="5 12" id="KW-0479">Metal-binding</keyword>
<comment type="PTM">
    <text evidence="12">Upon Fe-S cluster removal intramolecular disulfide bonds are formed.</text>
</comment>
<evidence type="ECO:0000256" key="9">
    <source>
        <dbReference type="ARBA" id="ARBA00023125"/>
    </source>
</evidence>